<evidence type="ECO:0000313" key="3">
    <source>
        <dbReference type="Proteomes" id="UP001251528"/>
    </source>
</evidence>
<feature type="non-terminal residue" evidence="2">
    <location>
        <position position="57"/>
    </location>
</feature>
<name>A0AAJ0CCQ6_9HYPO</name>
<evidence type="ECO:0000313" key="2">
    <source>
        <dbReference type="EMBL" id="KAK2589458.1"/>
    </source>
</evidence>
<gene>
    <name evidence="2" type="ORF">QQS21_012864</name>
</gene>
<protein>
    <submittedName>
        <fullName evidence="2">Uncharacterized protein</fullName>
    </submittedName>
</protein>
<dbReference type="Proteomes" id="UP001251528">
    <property type="component" value="Unassembled WGS sequence"/>
</dbReference>
<feature type="region of interest" description="Disordered" evidence="1">
    <location>
        <begin position="16"/>
        <end position="57"/>
    </location>
</feature>
<sequence>MENNYNEKYHSFFFRVSTSASTPPPPPEDRVPNPAGPEGADPAALSAGRLGRRAPAR</sequence>
<dbReference type="EMBL" id="JASWJB010000677">
    <property type="protein sequence ID" value="KAK2589458.1"/>
    <property type="molecule type" value="Genomic_DNA"/>
</dbReference>
<proteinExistence type="predicted"/>
<keyword evidence="3" id="KW-1185">Reference proteome</keyword>
<comment type="caution">
    <text evidence="2">The sequence shown here is derived from an EMBL/GenBank/DDBJ whole genome shotgun (WGS) entry which is preliminary data.</text>
</comment>
<accession>A0AAJ0CCQ6</accession>
<reference evidence="2" key="1">
    <citation type="submission" date="2023-06" db="EMBL/GenBank/DDBJ databases">
        <title>Conoideocrella luteorostrata (Hypocreales: Clavicipitaceae), a potential biocontrol fungus for elongate hemlock scale in United States Christmas tree production areas.</title>
        <authorList>
            <person name="Barrett H."/>
            <person name="Lovett B."/>
            <person name="Macias A.M."/>
            <person name="Stajich J.E."/>
            <person name="Kasson M.T."/>
        </authorList>
    </citation>
    <scope>NUCLEOTIDE SEQUENCE</scope>
    <source>
        <strain evidence="2">ARSEF 14590</strain>
    </source>
</reference>
<organism evidence="2 3">
    <name type="scientific">Conoideocrella luteorostrata</name>
    <dbReference type="NCBI Taxonomy" id="1105319"/>
    <lineage>
        <taxon>Eukaryota</taxon>
        <taxon>Fungi</taxon>
        <taxon>Dikarya</taxon>
        <taxon>Ascomycota</taxon>
        <taxon>Pezizomycotina</taxon>
        <taxon>Sordariomycetes</taxon>
        <taxon>Hypocreomycetidae</taxon>
        <taxon>Hypocreales</taxon>
        <taxon>Clavicipitaceae</taxon>
        <taxon>Conoideocrella</taxon>
    </lineage>
</organism>
<dbReference type="AlphaFoldDB" id="A0AAJ0CCQ6"/>
<evidence type="ECO:0000256" key="1">
    <source>
        <dbReference type="SAM" id="MobiDB-lite"/>
    </source>
</evidence>